<dbReference type="InterPro" id="IPR036942">
    <property type="entry name" value="Beta-barrel_TonB_sf"/>
</dbReference>
<feature type="domain" description="TonB-dependent receptor plug" evidence="10">
    <location>
        <begin position="34"/>
        <end position="139"/>
    </location>
</feature>
<dbReference type="PANTHER" id="PTHR30069:SF29">
    <property type="entry name" value="HEMOGLOBIN AND HEMOGLOBIN-HAPTOGLOBIN-BINDING PROTEIN 1-RELATED"/>
    <property type="match status" value="1"/>
</dbReference>
<dbReference type="Gene3D" id="2.170.130.10">
    <property type="entry name" value="TonB-dependent receptor, plug domain"/>
    <property type="match status" value="1"/>
</dbReference>
<gene>
    <name evidence="11" type="primary">mxcH</name>
    <name evidence="11" type="ORF">LZC94_08130</name>
</gene>
<proteinExistence type="inferred from homology"/>
<keyword evidence="12" id="KW-1185">Reference proteome</keyword>
<evidence type="ECO:0000256" key="6">
    <source>
        <dbReference type="ARBA" id="ARBA00023136"/>
    </source>
</evidence>
<evidence type="ECO:0000256" key="3">
    <source>
        <dbReference type="ARBA" id="ARBA00022452"/>
    </source>
</evidence>
<evidence type="ECO:0000313" key="12">
    <source>
        <dbReference type="Proteomes" id="UP001370348"/>
    </source>
</evidence>
<keyword evidence="5" id="KW-0732">Signal</keyword>
<dbReference type="Gene3D" id="2.40.170.20">
    <property type="entry name" value="TonB-dependent receptor, beta-barrel domain"/>
    <property type="match status" value="1"/>
</dbReference>
<protein>
    <submittedName>
        <fullName evidence="11">TonB-dependent siderophore myxochelin receptor MxcH</fullName>
    </submittedName>
</protein>
<dbReference type="NCBIfam" id="NF038079">
    <property type="entry name" value="TonB_sider_MxcH"/>
    <property type="match status" value="1"/>
</dbReference>
<evidence type="ECO:0000256" key="5">
    <source>
        <dbReference type="ARBA" id="ARBA00022729"/>
    </source>
</evidence>
<dbReference type="PANTHER" id="PTHR30069">
    <property type="entry name" value="TONB-DEPENDENT OUTER MEMBRANE RECEPTOR"/>
    <property type="match status" value="1"/>
</dbReference>
<keyword evidence="2 8" id="KW-0813">Transport</keyword>
<keyword evidence="11" id="KW-0675">Receptor</keyword>
<dbReference type="Pfam" id="PF07715">
    <property type="entry name" value="Plug"/>
    <property type="match status" value="1"/>
</dbReference>
<feature type="region of interest" description="Disordered" evidence="9">
    <location>
        <begin position="1"/>
        <end position="33"/>
    </location>
</feature>
<evidence type="ECO:0000259" key="10">
    <source>
        <dbReference type="Pfam" id="PF07715"/>
    </source>
</evidence>
<sequence length="706" mass="77765">MPPGPADSAKPAPPQDAKLPEVSVRGEASGSRLSRSAEAVSVIDMKRAHAHRASADMGEVLARSPGIIVRREGGLGSTARVSLNGFQDEQVRFFVDGVPLAYTGMTFGVANVPIDFVERVEVYRGVVPIRFGADALGGAINLVTEPKRGTRTSASYQVGSFGTYRATVAGHYFDPQTGFFARANAFYDRAKNDYSVDVDVPGAGSRTERATVHRFHDAYRAYGAGLEAGVLDRGWARRLSLRVYGTAFDKDIQNNLIMANPYGEVRAGVDSLGATARYQSPFVPVGSTKLSVSTITGYDHRSIAFVDRAEWNYDWFGRRTVPTGSRQGETGGFKTDQVLREHAVFERLGLDWVVSPDLVLRAQMAPTWVSRAGEQKLPLEPGKADPLSGGRKLLTWTNGLEADVHLFDRRLQNIAFVKHYYMSSQADELVTDTQFRSTDRTDSSFGGGDALRFRFLPWLYGKASYEHATRLPSPTELFGDGTLVEGNIALVPETSDNVNVGFLIETGPTRAGALTAEVNGFLRYADHLITTIINNTSYDYQNVYSARSAGGEGLVGYRSPGDYFSLDGSLTLQDFRNTSNEGAFFKMEGDRIPNLPWLFGSLSARARVPDVVTRRDEVSLAWTTRYLHDFYRSWEGQGEKASKDHLASQLLHSVALTYLLRSPATLSATLEAQNLTDARAYDNFGVQRPGRAFFFKGTFERDWDAW</sequence>
<keyword evidence="6 8" id="KW-0472">Membrane</keyword>
<evidence type="ECO:0000256" key="8">
    <source>
        <dbReference type="PROSITE-ProRule" id="PRU01360"/>
    </source>
</evidence>
<dbReference type="PROSITE" id="PS52016">
    <property type="entry name" value="TONB_DEPENDENT_REC_3"/>
    <property type="match status" value="1"/>
</dbReference>
<comment type="subcellular location">
    <subcellularLocation>
        <location evidence="1 8">Cell outer membrane</location>
        <topology evidence="1 8">Multi-pass membrane protein</topology>
    </subcellularLocation>
</comment>
<dbReference type="EMBL" id="CP089984">
    <property type="protein sequence ID" value="WXB17236.1"/>
    <property type="molecule type" value="Genomic_DNA"/>
</dbReference>
<organism evidence="11 12">
    <name type="scientific">Pendulispora albinea</name>
    <dbReference type="NCBI Taxonomy" id="2741071"/>
    <lineage>
        <taxon>Bacteria</taxon>
        <taxon>Pseudomonadati</taxon>
        <taxon>Myxococcota</taxon>
        <taxon>Myxococcia</taxon>
        <taxon>Myxococcales</taxon>
        <taxon>Sorangiineae</taxon>
        <taxon>Pendulisporaceae</taxon>
        <taxon>Pendulispora</taxon>
    </lineage>
</organism>
<evidence type="ECO:0000256" key="7">
    <source>
        <dbReference type="ARBA" id="ARBA00023237"/>
    </source>
</evidence>
<name>A0ABZ2M569_9BACT</name>
<evidence type="ECO:0000256" key="1">
    <source>
        <dbReference type="ARBA" id="ARBA00004571"/>
    </source>
</evidence>
<dbReference type="SUPFAM" id="SSF56935">
    <property type="entry name" value="Porins"/>
    <property type="match status" value="1"/>
</dbReference>
<dbReference type="InterPro" id="IPR037066">
    <property type="entry name" value="Plug_dom_sf"/>
</dbReference>
<evidence type="ECO:0000256" key="2">
    <source>
        <dbReference type="ARBA" id="ARBA00022448"/>
    </source>
</evidence>
<dbReference type="Proteomes" id="UP001370348">
    <property type="component" value="Chromosome"/>
</dbReference>
<keyword evidence="3 8" id="KW-1134">Transmembrane beta strand</keyword>
<evidence type="ECO:0000256" key="4">
    <source>
        <dbReference type="ARBA" id="ARBA00022692"/>
    </source>
</evidence>
<evidence type="ECO:0000313" key="11">
    <source>
        <dbReference type="EMBL" id="WXB17236.1"/>
    </source>
</evidence>
<keyword evidence="4 8" id="KW-0812">Transmembrane</keyword>
<dbReference type="InterPro" id="IPR039426">
    <property type="entry name" value="TonB-dep_rcpt-like"/>
</dbReference>
<accession>A0ABZ2M569</accession>
<keyword evidence="7 8" id="KW-0998">Cell outer membrane</keyword>
<evidence type="ECO:0000256" key="9">
    <source>
        <dbReference type="SAM" id="MobiDB-lite"/>
    </source>
</evidence>
<comment type="similarity">
    <text evidence="8">Belongs to the TonB-dependent receptor family.</text>
</comment>
<dbReference type="InterPro" id="IPR012910">
    <property type="entry name" value="Plug_dom"/>
</dbReference>
<reference evidence="11 12" key="1">
    <citation type="submission" date="2021-12" db="EMBL/GenBank/DDBJ databases">
        <title>Discovery of the Pendulisporaceae a myxobacterial family with distinct sporulation behavior and unique specialized metabolism.</title>
        <authorList>
            <person name="Garcia R."/>
            <person name="Popoff A."/>
            <person name="Bader C.D."/>
            <person name="Loehr J."/>
            <person name="Walesch S."/>
            <person name="Walt C."/>
            <person name="Boldt J."/>
            <person name="Bunk B."/>
            <person name="Haeckl F.J.F.P.J."/>
            <person name="Gunesch A.P."/>
            <person name="Birkelbach J."/>
            <person name="Nuebel U."/>
            <person name="Pietschmann T."/>
            <person name="Bach T."/>
            <person name="Mueller R."/>
        </authorList>
    </citation>
    <scope>NUCLEOTIDE SEQUENCE [LARGE SCALE GENOMIC DNA]</scope>
    <source>
        <strain evidence="11 12">MSr11954</strain>
    </source>
</reference>